<evidence type="ECO:0000313" key="1">
    <source>
        <dbReference type="EMBL" id="QPD03309.1"/>
    </source>
</evidence>
<dbReference type="KEGG" id="nkf:Nkreftii_001083"/>
<accession>A0A7S8FCM0</accession>
<dbReference type="AlphaFoldDB" id="A0A7S8FCM0"/>
<sequence>MTLSGVIFYPFHLCHERTLQWLLARYQQVHFRDYMAIQVSPFCGTTAFPERMGDSFPDLLASQRLVQGYNVSGPLTPDTCIAVDRDLTDLTWRRLFHRALVENRRFQRGLFDGTDITGRHNDGHAEQPLMVRLKDVSFETTPFTVAGIRQLSRRRLIGREADLFDYGLALLKTSASLVYTIQLATAEQLAVATDSPAHFTLLTRPIERMGFTIENRLVEQGLS</sequence>
<proteinExistence type="predicted"/>
<reference evidence="1 2" key="1">
    <citation type="journal article" date="2020" name="ISME J.">
        <title>Enrichment and physiological characterization of a novel comammox Nitrospira indicates ammonium inhibition of complete nitrification.</title>
        <authorList>
            <person name="Sakoula D."/>
            <person name="Koch H."/>
            <person name="Frank J."/>
            <person name="Jetten M.S.M."/>
            <person name="van Kessel M.A.H.J."/>
            <person name="Lucker S."/>
        </authorList>
    </citation>
    <scope>NUCLEOTIDE SEQUENCE [LARGE SCALE GENOMIC DNA]</scope>
    <source>
        <strain evidence="1">Comreactor17</strain>
    </source>
</reference>
<dbReference type="EMBL" id="CP047423">
    <property type="protein sequence ID" value="QPD03309.1"/>
    <property type="molecule type" value="Genomic_DNA"/>
</dbReference>
<protein>
    <submittedName>
        <fullName evidence="1">Uncharacterized protein</fullName>
    </submittedName>
</protein>
<dbReference type="Proteomes" id="UP000593737">
    <property type="component" value="Chromosome"/>
</dbReference>
<name>A0A7S8FCM0_9BACT</name>
<organism evidence="1 2">
    <name type="scientific">Candidatus Nitrospira kreftii</name>
    <dbReference type="NCBI Taxonomy" id="2652173"/>
    <lineage>
        <taxon>Bacteria</taxon>
        <taxon>Pseudomonadati</taxon>
        <taxon>Nitrospirota</taxon>
        <taxon>Nitrospiria</taxon>
        <taxon>Nitrospirales</taxon>
        <taxon>Nitrospiraceae</taxon>
        <taxon>Nitrospira</taxon>
    </lineage>
</organism>
<evidence type="ECO:0000313" key="2">
    <source>
        <dbReference type="Proteomes" id="UP000593737"/>
    </source>
</evidence>
<gene>
    <name evidence="1" type="ORF">Nkreftii_001083</name>
</gene>